<keyword evidence="6" id="KW-1003">Cell membrane</keyword>
<keyword evidence="4 6" id="KW-1133">Transmembrane helix</keyword>
<evidence type="ECO:0000256" key="3">
    <source>
        <dbReference type="ARBA" id="ARBA00022692"/>
    </source>
</evidence>
<feature type="transmembrane region" description="Helical" evidence="6">
    <location>
        <begin position="220"/>
        <end position="240"/>
    </location>
</feature>
<protein>
    <recommendedName>
        <fullName evidence="6">Probable membrane transporter protein</fullName>
    </recommendedName>
</protein>
<keyword evidence="3 6" id="KW-0812">Transmembrane</keyword>
<organism evidence="7 8">
    <name type="scientific">Neptunomonas qingdaonensis</name>
    <dbReference type="NCBI Taxonomy" id="1045558"/>
    <lineage>
        <taxon>Bacteria</taxon>
        <taxon>Pseudomonadati</taxon>
        <taxon>Pseudomonadota</taxon>
        <taxon>Gammaproteobacteria</taxon>
        <taxon>Oceanospirillales</taxon>
        <taxon>Oceanospirillaceae</taxon>
        <taxon>Neptunomonas</taxon>
    </lineage>
</organism>
<dbReference type="AlphaFoldDB" id="A0A1I2RNA8"/>
<keyword evidence="8" id="KW-1185">Reference proteome</keyword>
<feature type="transmembrane region" description="Helical" evidence="6">
    <location>
        <begin position="20"/>
        <end position="40"/>
    </location>
</feature>
<feature type="transmembrane region" description="Helical" evidence="6">
    <location>
        <begin position="162"/>
        <end position="184"/>
    </location>
</feature>
<evidence type="ECO:0000256" key="5">
    <source>
        <dbReference type="ARBA" id="ARBA00023136"/>
    </source>
</evidence>
<dbReference type="EMBL" id="FOOU01000006">
    <property type="protein sequence ID" value="SFG40107.1"/>
    <property type="molecule type" value="Genomic_DNA"/>
</dbReference>
<name>A0A1I2RNA8_9GAMM</name>
<dbReference type="InterPro" id="IPR002781">
    <property type="entry name" value="TM_pro_TauE-like"/>
</dbReference>
<dbReference type="STRING" id="1045558.SAMN05216175_106122"/>
<proteinExistence type="inferred from homology"/>
<keyword evidence="5 6" id="KW-0472">Membrane</keyword>
<accession>A0A1I2RNA8</accession>
<sequence length="273" mass="30693">MKGASAPFSIFRIYMNELELWQYLLIGLLFIWSGFVRSGLGFGGAVLTLPFLLLVHNQPLVFLPIIAVHLLFFSGLIALTNHRQSRRDKVEAGRQSSIDWKYLKHSLGVMIIPKLIGVFGLLTLPTELMSSIIFSIVMVYAIGYVLNKPFRSNSKVLDTSFLMLGGYISGTSLIGAPLIVAVYASHVAKHQLRDTLFVLWFILVLIKCVAFLWAGVDFQLIHHLWLLPCSTLGHFIGLRFHKKIVETETPLFFRVLGAALIIISIIGLWKAWL</sequence>
<feature type="transmembrane region" description="Helical" evidence="6">
    <location>
        <begin position="252"/>
        <end position="272"/>
    </location>
</feature>
<gene>
    <name evidence="7" type="ORF">SAMN05216175_106122</name>
</gene>
<feature type="transmembrane region" description="Helical" evidence="6">
    <location>
        <begin position="60"/>
        <end position="79"/>
    </location>
</feature>
<dbReference type="GO" id="GO:0005886">
    <property type="term" value="C:plasma membrane"/>
    <property type="evidence" value="ECO:0007669"/>
    <property type="project" value="UniProtKB-SubCell"/>
</dbReference>
<dbReference type="Pfam" id="PF01925">
    <property type="entry name" value="TauE"/>
    <property type="match status" value="1"/>
</dbReference>
<dbReference type="Proteomes" id="UP000198623">
    <property type="component" value="Unassembled WGS sequence"/>
</dbReference>
<comment type="subcellular location">
    <subcellularLocation>
        <location evidence="6">Cell membrane</location>
        <topology evidence="6">Multi-pass membrane protein</topology>
    </subcellularLocation>
    <subcellularLocation>
        <location evidence="1">Membrane</location>
        <topology evidence="1">Multi-pass membrane protein</topology>
    </subcellularLocation>
</comment>
<evidence type="ECO:0000256" key="4">
    <source>
        <dbReference type="ARBA" id="ARBA00022989"/>
    </source>
</evidence>
<evidence type="ECO:0000256" key="1">
    <source>
        <dbReference type="ARBA" id="ARBA00004141"/>
    </source>
</evidence>
<evidence type="ECO:0000256" key="6">
    <source>
        <dbReference type="RuleBase" id="RU363041"/>
    </source>
</evidence>
<evidence type="ECO:0000256" key="2">
    <source>
        <dbReference type="ARBA" id="ARBA00009142"/>
    </source>
</evidence>
<evidence type="ECO:0000313" key="7">
    <source>
        <dbReference type="EMBL" id="SFG40107.1"/>
    </source>
</evidence>
<feature type="transmembrane region" description="Helical" evidence="6">
    <location>
        <begin position="196"/>
        <end position="214"/>
    </location>
</feature>
<feature type="transmembrane region" description="Helical" evidence="6">
    <location>
        <begin position="115"/>
        <end position="142"/>
    </location>
</feature>
<comment type="similarity">
    <text evidence="2 6">Belongs to the 4-toluene sulfonate uptake permease (TSUP) (TC 2.A.102) family.</text>
</comment>
<reference evidence="8" key="1">
    <citation type="submission" date="2016-10" db="EMBL/GenBank/DDBJ databases">
        <authorList>
            <person name="Varghese N."/>
            <person name="Submissions S."/>
        </authorList>
    </citation>
    <scope>NUCLEOTIDE SEQUENCE [LARGE SCALE GENOMIC DNA]</scope>
    <source>
        <strain evidence="8">CGMCC 1.10971</strain>
    </source>
</reference>
<evidence type="ECO:0000313" key="8">
    <source>
        <dbReference type="Proteomes" id="UP000198623"/>
    </source>
</evidence>